<dbReference type="Proteomes" id="UP000265520">
    <property type="component" value="Unassembled WGS sequence"/>
</dbReference>
<evidence type="ECO:0000313" key="2">
    <source>
        <dbReference type="EMBL" id="MCI58980.1"/>
    </source>
</evidence>
<sequence>MMMLIGCTILTDKSYTRVDAKWLGMFRDLSACHTSSWASAALVCLYDNLNDAFMFTTKALAGYATLLQ</sequence>
<proteinExistence type="predicted"/>
<protein>
    <submittedName>
        <fullName evidence="2">Serine/threonine-protein phosphatase 7 long form-like protein</fullName>
    </submittedName>
</protein>
<reference evidence="2 3" key="1">
    <citation type="journal article" date="2018" name="Front. Plant Sci.">
        <title>Red Clover (Trifolium pratense) and Zigzag Clover (T. medium) - A Picture of Genomic Similarities and Differences.</title>
        <authorList>
            <person name="Dluhosova J."/>
            <person name="Istvanek J."/>
            <person name="Nedelnik J."/>
            <person name="Repkova J."/>
        </authorList>
    </citation>
    <scope>NUCLEOTIDE SEQUENCE [LARGE SCALE GENOMIC DNA]</scope>
    <source>
        <strain evidence="3">cv. 10/8</strain>
        <tissue evidence="2">Leaf</tissue>
    </source>
</reference>
<name>A0A392TFI3_9FABA</name>
<dbReference type="InterPro" id="IPR019557">
    <property type="entry name" value="AminoTfrase-like_pln_mobile"/>
</dbReference>
<feature type="non-terminal residue" evidence="2">
    <location>
        <position position="68"/>
    </location>
</feature>
<keyword evidence="3" id="KW-1185">Reference proteome</keyword>
<evidence type="ECO:0000259" key="1">
    <source>
        <dbReference type="Pfam" id="PF10536"/>
    </source>
</evidence>
<dbReference type="Pfam" id="PF10536">
    <property type="entry name" value="PMD"/>
    <property type="match status" value="1"/>
</dbReference>
<evidence type="ECO:0000313" key="3">
    <source>
        <dbReference type="Proteomes" id="UP000265520"/>
    </source>
</evidence>
<organism evidence="2 3">
    <name type="scientific">Trifolium medium</name>
    <dbReference type="NCBI Taxonomy" id="97028"/>
    <lineage>
        <taxon>Eukaryota</taxon>
        <taxon>Viridiplantae</taxon>
        <taxon>Streptophyta</taxon>
        <taxon>Embryophyta</taxon>
        <taxon>Tracheophyta</taxon>
        <taxon>Spermatophyta</taxon>
        <taxon>Magnoliopsida</taxon>
        <taxon>eudicotyledons</taxon>
        <taxon>Gunneridae</taxon>
        <taxon>Pentapetalae</taxon>
        <taxon>rosids</taxon>
        <taxon>fabids</taxon>
        <taxon>Fabales</taxon>
        <taxon>Fabaceae</taxon>
        <taxon>Papilionoideae</taxon>
        <taxon>50 kb inversion clade</taxon>
        <taxon>NPAAA clade</taxon>
        <taxon>Hologalegina</taxon>
        <taxon>IRL clade</taxon>
        <taxon>Trifolieae</taxon>
        <taxon>Trifolium</taxon>
    </lineage>
</organism>
<dbReference type="EMBL" id="LXQA010554990">
    <property type="protein sequence ID" value="MCI58980.1"/>
    <property type="molecule type" value="Genomic_DNA"/>
</dbReference>
<comment type="caution">
    <text evidence="2">The sequence shown here is derived from an EMBL/GenBank/DDBJ whole genome shotgun (WGS) entry which is preliminary data.</text>
</comment>
<accession>A0A392TFI3</accession>
<feature type="domain" description="Aminotransferase-like plant mobile" evidence="1">
    <location>
        <begin position="1"/>
        <end position="68"/>
    </location>
</feature>
<dbReference type="AlphaFoldDB" id="A0A392TFI3"/>